<keyword evidence="3" id="KW-0812">Transmembrane</keyword>
<dbReference type="Proteomes" id="UP000886885">
    <property type="component" value="Chromosome 13D"/>
</dbReference>
<organism evidence="5 6">
    <name type="scientific">Populus tomentosa</name>
    <name type="common">Chinese white poplar</name>
    <dbReference type="NCBI Taxonomy" id="118781"/>
    <lineage>
        <taxon>Eukaryota</taxon>
        <taxon>Viridiplantae</taxon>
        <taxon>Streptophyta</taxon>
        <taxon>Embryophyta</taxon>
        <taxon>Tracheophyta</taxon>
        <taxon>Spermatophyta</taxon>
        <taxon>Magnoliopsida</taxon>
        <taxon>eudicotyledons</taxon>
        <taxon>Gunneridae</taxon>
        <taxon>Pentapetalae</taxon>
        <taxon>rosids</taxon>
        <taxon>fabids</taxon>
        <taxon>Malpighiales</taxon>
        <taxon>Salicaceae</taxon>
        <taxon>Saliceae</taxon>
        <taxon>Populus</taxon>
    </lineage>
</organism>
<evidence type="ECO:0000313" key="6">
    <source>
        <dbReference type="Proteomes" id="UP000886885"/>
    </source>
</evidence>
<evidence type="ECO:0000256" key="2">
    <source>
        <dbReference type="ARBA" id="ARBA00022737"/>
    </source>
</evidence>
<keyword evidence="3" id="KW-0472">Membrane</keyword>
<dbReference type="AlphaFoldDB" id="A0A8X7YJR4"/>
<dbReference type="Pfam" id="PF08263">
    <property type="entry name" value="LRRNT_2"/>
    <property type="match status" value="1"/>
</dbReference>
<keyword evidence="1" id="KW-0433">Leucine-rich repeat</keyword>
<dbReference type="EMBL" id="JAAWWB010000026">
    <property type="protein sequence ID" value="KAG6751305.1"/>
    <property type="molecule type" value="Genomic_DNA"/>
</dbReference>
<reference evidence="5" key="1">
    <citation type="journal article" date="2020" name="bioRxiv">
        <title>Hybrid origin of Populus tomentosa Carr. identified through genome sequencing and phylogenomic analysis.</title>
        <authorList>
            <person name="An X."/>
            <person name="Gao K."/>
            <person name="Chen Z."/>
            <person name="Li J."/>
            <person name="Yang X."/>
            <person name="Yang X."/>
            <person name="Zhou J."/>
            <person name="Guo T."/>
            <person name="Zhao T."/>
            <person name="Huang S."/>
            <person name="Miao D."/>
            <person name="Khan W.U."/>
            <person name="Rao P."/>
            <person name="Ye M."/>
            <person name="Lei B."/>
            <person name="Liao W."/>
            <person name="Wang J."/>
            <person name="Ji L."/>
            <person name="Li Y."/>
            <person name="Guo B."/>
            <person name="Mustafa N.S."/>
            <person name="Li S."/>
            <person name="Yun Q."/>
            <person name="Keller S.R."/>
            <person name="Mao J."/>
            <person name="Zhang R."/>
            <person name="Strauss S.H."/>
        </authorList>
    </citation>
    <scope>NUCLEOTIDE SEQUENCE</scope>
    <source>
        <strain evidence="5">GM15</strain>
        <tissue evidence="5">Leaf</tissue>
    </source>
</reference>
<proteinExistence type="predicted"/>
<keyword evidence="3" id="KW-1133">Transmembrane helix</keyword>
<feature type="transmembrane region" description="Helical" evidence="3">
    <location>
        <begin position="12"/>
        <end position="34"/>
    </location>
</feature>
<name>A0A8X7YJR4_POPTO</name>
<feature type="transmembrane region" description="Helical" evidence="3">
    <location>
        <begin position="46"/>
        <end position="66"/>
    </location>
</feature>
<evidence type="ECO:0000259" key="4">
    <source>
        <dbReference type="Pfam" id="PF08263"/>
    </source>
</evidence>
<evidence type="ECO:0000256" key="1">
    <source>
        <dbReference type="ARBA" id="ARBA00022614"/>
    </source>
</evidence>
<evidence type="ECO:0000313" key="5">
    <source>
        <dbReference type="EMBL" id="KAG6751305.1"/>
    </source>
</evidence>
<keyword evidence="2" id="KW-0677">Repeat</keyword>
<feature type="domain" description="Leucine-rich repeat-containing N-terminal plant-type" evidence="4">
    <location>
        <begin position="60"/>
        <end position="94"/>
    </location>
</feature>
<comment type="caution">
    <text evidence="5">The sequence shown here is derived from an EMBL/GenBank/DDBJ whole genome shotgun (WGS) entry which is preliminary data.</text>
</comment>
<evidence type="ECO:0000256" key="3">
    <source>
        <dbReference type="SAM" id="Phobius"/>
    </source>
</evidence>
<sequence>MGVKRSGKRVCLNLEIYGKFFIGFVLICTARISVGVTNPSDVHGTLNLITCIVLIDLVTAINSLYISLGSPVLPGWVGTGGDPCGEGWQGIVCNVSEIQSMYGALLVLNGANLGGELGDNLGMFASIISM</sequence>
<dbReference type="InterPro" id="IPR013210">
    <property type="entry name" value="LRR_N_plant-typ"/>
</dbReference>
<keyword evidence="6" id="KW-1185">Reference proteome</keyword>
<protein>
    <recommendedName>
        <fullName evidence="4">Leucine-rich repeat-containing N-terminal plant-type domain-containing protein</fullName>
    </recommendedName>
</protein>
<dbReference type="OrthoDB" id="676979at2759"/>
<accession>A0A8X7YJR4</accession>
<gene>
    <name evidence="5" type="ORF">POTOM_045832</name>
</gene>